<dbReference type="EMBL" id="JAHQIW010000727">
    <property type="protein sequence ID" value="KAJ1349730.1"/>
    <property type="molecule type" value="Genomic_DNA"/>
</dbReference>
<organism evidence="1 2">
    <name type="scientific">Parelaphostrongylus tenuis</name>
    <name type="common">Meningeal worm</name>
    <dbReference type="NCBI Taxonomy" id="148309"/>
    <lineage>
        <taxon>Eukaryota</taxon>
        <taxon>Metazoa</taxon>
        <taxon>Ecdysozoa</taxon>
        <taxon>Nematoda</taxon>
        <taxon>Chromadorea</taxon>
        <taxon>Rhabditida</taxon>
        <taxon>Rhabditina</taxon>
        <taxon>Rhabditomorpha</taxon>
        <taxon>Strongyloidea</taxon>
        <taxon>Metastrongylidae</taxon>
        <taxon>Parelaphostrongylus</taxon>
    </lineage>
</organism>
<name>A0AAD5M215_PARTN</name>
<reference evidence="1" key="1">
    <citation type="submission" date="2021-06" db="EMBL/GenBank/DDBJ databases">
        <title>Parelaphostrongylus tenuis whole genome reference sequence.</title>
        <authorList>
            <person name="Garwood T.J."/>
            <person name="Larsen P.A."/>
            <person name="Fountain-Jones N.M."/>
            <person name="Garbe J.R."/>
            <person name="Macchietto M.G."/>
            <person name="Kania S.A."/>
            <person name="Gerhold R.W."/>
            <person name="Richards J.E."/>
            <person name="Wolf T.M."/>
        </authorList>
    </citation>
    <scope>NUCLEOTIDE SEQUENCE</scope>
    <source>
        <strain evidence="1">MNPRO001-30</strain>
        <tissue evidence="1">Meninges</tissue>
    </source>
</reference>
<protein>
    <submittedName>
        <fullName evidence="1">Uncharacterized protein</fullName>
    </submittedName>
</protein>
<gene>
    <name evidence="1" type="ORF">KIN20_005364</name>
</gene>
<comment type="caution">
    <text evidence="1">The sequence shown here is derived from an EMBL/GenBank/DDBJ whole genome shotgun (WGS) entry which is preliminary data.</text>
</comment>
<dbReference type="Proteomes" id="UP001196413">
    <property type="component" value="Unassembled WGS sequence"/>
</dbReference>
<accession>A0AAD5M215</accession>
<proteinExistence type="predicted"/>
<keyword evidence="2" id="KW-1185">Reference proteome</keyword>
<sequence>MLKDLNEAGKKILLLINSIWGNDENIRLDGYLITETSTYVYLGRSLNMENNLKEEDDRRRKAA</sequence>
<evidence type="ECO:0000313" key="2">
    <source>
        <dbReference type="Proteomes" id="UP001196413"/>
    </source>
</evidence>
<dbReference type="AlphaFoldDB" id="A0AAD5M215"/>
<evidence type="ECO:0000313" key="1">
    <source>
        <dbReference type="EMBL" id="KAJ1349730.1"/>
    </source>
</evidence>